<evidence type="ECO:0000313" key="5">
    <source>
        <dbReference type="Proteomes" id="UP000006228"/>
    </source>
</evidence>
<comment type="caution">
    <text evidence="4">The sequence shown here is derived from an EMBL/GenBank/DDBJ whole genome shotgun (WGS) entry which is preliminary data.</text>
</comment>
<dbReference type="Proteomes" id="UP000006228">
    <property type="component" value="Unassembled WGS sequence"/>
</dbReference>
<dbReference type="PANTHER" id="PTHR43479:SF12">
    <property type="entry name" value="TRANSCRIPTIONAL REGULATORY PROTEIN"/>
    <property type="match status" value="1"/>
</dbReference>
<proteinExistence type="predicted"/>
<dbReference type="PANTHER" id="PTHR43479">
    <property type="entry name" value="ACREF/ENVCD OPERON REPRESSOR-RELATED"/>
    <property type="match status" value="1"/>
</dbReference>
<dbReference type="GO" id="GO:0003677">
    <property type="term" value="F:DNA binding"/>
    <property type="evidence" value="ECO:0007669"/>
    <property type="project" value="UniProtKB-UniRule"/>
</dbReference>
<name>E8M872_PHOS4</name>
<evidence type="ECO:0000256" key="1">
    <source>
        <dbReference type="ARBA" id="ARBA00023125"/>
    </source>
</evidence>
<dbReference type="PRINTS" id="PR00455">
    <property type="entry name" value="HTHTETR"/>
</dbReference>
<feature type="DNA-binding region" description="H-T-H motif" evidence="2">
    <location>
        <begin position="38"/>
        <end position="57"/>
    </location>
</feature>
<evidence type="ECO:0000256" key="2">
    <source>
        <dbReference type="PROSITE-ProRule" id="PRU00335"/>
    </source>
</evidence>
<dbReference type="Pfam" id="PF00440">
    <property type="entry name" value="TetR_N"/>
    <property type="match status" value="1"/>
</dbReference>
<dbReference type="AlphaFoldDB" id="E8M872"/>
<dbReference type="InterPro" id="IPR050624">
    <property type="entry name" value="HTH-type_Tx_Regulator"/>
</dbReference>
<evidence type="ECO:0000259" key="3">
    <source>
        <dbReference type="PROSITE" id="PS50977"/>
    </source>
</evidence>
<gene>
    <name evidence="4" type="ORF">VISI1226_10019</name>
</gene>
<dbReference type="InterPro" id="IPR009057">
    <property type="entry name" value="Homeodomain-like_sf"/>
</dbReference>
<dbReference type="GeneID" id="95569786"/>
<dbReference type="InterPro" id="IPR001647">
    <property type="entry name" value="HTH_TetR"/>
</dbReference>
<protein>
    <submittedName>
        <fullName evidence="4">TetR family transcriptional regulator</fullName>
    </submittedName>
</protein>
<dbReference type="Gene3D" id="1.10.357.10">
    <property type="entry name" value="Tetracycline Repressor, domain 2"/>
    <property type="match status" value="1"/>
</dbReference>
<dbReference type="SUPFAM" id="SSF46689">
    <property type="entry name" value="Homeodomain-like"/>
    <property type="match status" value="1"/>
</dbReference>
<sequence>MVERKQGRRSAQDAEKTKCEIMKVATELFCELGYERVSLRNISEKAGVSHSLIRHHFGSKEKIWYAISDGLHKYMENYIHVIIDNMPRDTTANEKLYLFSVHLLAHMLTFKQPIQLIADAVRQEDALFDYFIDNTGEIESLVNQIADEYNQANPETPIKIWEVKWQMIMFAHSAASLEPFMLETWRDETKDYQQCLLNHWSMYNQMMACRFGIAAEKVLQPSRVEELVYEVECTVDAN</sequence>
<reference evidence="4 5" key="1">
    <citation type="journal article" date="2012" name="Int. J. Syst. Evol. Microbiol.">
        <title>Vibrio caribbeanicus sp. nov., isolated from the marine sponge Scleritoderma cyanea.</title>
        <authorList>
            <person name="Hoffmann M."/>
            <person name="Monday S.R."/>
            <person name="Allard M.W."/>
            <person name="Strain E.A."/>
            <person name="Whittaker P."/>
            <person name="Naum M."/>
            <person name="McCarthy P.J."/>
            <person name="Lopez J.V."/>
            <person name="Fischer M."/>
            <person name="Brown E.W."/>
        </authorList>
    </citation>
    <scope>NUCLEOTIDE SEQUENCE [LARGE SCALE GENOMIC DNA]</scope>
    <source>
        <strain evidence="5">DSMZ 21326</strain>
    </source>
</reference>
<dbReference type="RefSeq" id="WP_008077838.1">
    <property type="nucleotide sequence ID" value="NZ_AEVT01000073.1"/>
</dbReference>
<accession>E8M872</accession>
<dbReference type="eggNOG" id="COG1309">
    <property type="taxonomic scope" value="Bacteria"/>
</dbReference>
<evidence type="ECO:0000313" key="4">
    <source>
        <dbReference type="EMBL" id="EGA69764.1"/>
    </source>
</evidence>
<feature type="domain" description="HTH tetR-type" evidence="3">
    <location>
        <begin position="15"/>
        <end position="75"/>
    </location>
</feature>
<organism evidence="4 5">
    <name type="scientific">Vibrio sinaloensis DSM 21326</name>
    <dbReference type="NCBI Taxonomy" id="945550"/>
    <lineage>
        <taxon>Bacteria</taxon>
        <taxon>Pseudomonadati</taxon>
        <taxon>Pseudomonadota</taxon>
        <taxon>Gammaproteobacteria</taxon>
        <taxon>Vibrionales</taxon>
        <taxon>Vibrionaceae</taxon>
        <taxon>Vibrio</taxon>
        <taxon>Vibrio oreintalis group</taxon>
    </lineage>
</organism>
<dbReference type="PROSITE" id="PS50977">
    <property type="entry name" value="HTH_TETR_2"/>
    <property type="match status" value="1"/>
</dbReference>
<keyword evidence="1 2" id="KW-0238">DNA-binding</keyword>
<dbReference type="OrthoDB" id="9151800at2"/>
<dbReference type="EMBL" id="AEVT01000073">
    <property type="protein sequence ID" value="EGA69764.1"/>
    <property type="molecule type" value="Genomic_DNA"/>
</dbReference>